<dbReference type="Gene3D" id="3.30.1780.10">
    <property type="entry name" value="ornithine cyclodeaminase, domain 1"/>
    <property type="match status" value="1"/>
</dbReference>
<reference evidence="1 2" key="1">
    <citation type="journal article" date="2015" name="Mol. Plant Microbe Interact.">
        <title>Genome, transcriptome, and functional analyses of Penicillium expansum provide new insights into secondary metabolism and pathogenicity.</title>
        <authorList>
            <person name="Ballester A.R."/>
            <person name="Marcet-Houben M."/>
            <person name="Levin E."/>
            <person name="Sela N."/>
            <person name="Selma-Lazaro C."/>
            <person name="Carmona L."/>
            <person name="Wisniewski M."/>
            <person name="Droby S."/>
            <person name="Gonzalez-Candelas L."/>
            <person name="Gabaldon T."/>
        </authorList>
    </citation>
    <scope>NUCLEOTIDE SEQUENCE [LARGE SCALE GENOMIC DNA]</scope>
    <source>
        <strain evidence="1 2">PHI-1</strain>
    </source>
</reference>
<keyword evidence="2" id="KW-1185">Reference proteome</keyword>
<gene>
    <name evidence="1" type="ORF">PITC_096360</name>
</gene>
<dbReference type="InterPro" id="IPR023401">
    <property type="entry name" value="ODC_N"/>
</dbReference>
<dbReference type="Gene3D" id="3.40.50.720">
    <property type="entry name" value="NAD(P)-binding Rossmann-like Domain"/>
    <property type="match status" value="1"/>
</dbReference>
<evidence type="ECO:0000313" key="2">
    <source>
        <dbReference type="Proteomes" id="UP000030104"/>
    </source>
</evidence>
<dbReference type="Pfam" id="PF02423">
    <property type="entry name" value="OCD_Mu_crystall"/>
    <property type="match status" value="1"/>
</dbReference>
<dbReference type="Proteomes" id="UP000030104">
    <property type="component" value="Unassembled WGS sequence"/>
</dbReference>
<dbReference type="STRING" id="40296.A0A0A2KN51"/>
<evidence type="ECO:0000313" key="1">
    <source>
        <dbReference type="EMBL" id="KGO69262.1"/>
    </source>
</evidence>
<comment type="caution">
    <text evidence="1">The sequence shown here is derived from an EMBL/GenBank/DDBJ whole genome shotgun (WGS) entry which is preliminary data.</text>
</comment>
<accession>A0A0A2KN51</accession>
<dbReference type="AlphaFoldDB" id="A0A0A2KN51"/>
<dbReference type="PANTHER" id="PTHR13812">
    <property type="entry name" value="KETIMINE REDUCTASE MU-CRYSTALLIN"/>
    <property type="match status" value="1"/>
</dbReference>
<dbReference type="GO" id="GO:0005737">
    <property type="term" value="C:cytoplasm"/>
    <property type="evidence" value="ECO:0007669"/>
    <property type="project" value="TreeGrafter"/>
</dbReference>
<dbReference type="PhylomeDB" id="A0A0A2KN51"/>
<sequence length="351" mass="37935">MHILSEPNVTKIFRGLTQDQCHSFITVLSNALISITTESKPSTPQSTKKIHQPLRTVFTTGDDNTCIFMPVSDTASTGIKVVTASPSGIQGVINIFNPEGRLQGLLAAAEVTAFRTALATMTLFVRCTTLRKDNVLVLGSGRQAEWHARLALLLYPEQVRRVTFVNRGAKRLAEMERDVVSELRKIYPGVAFETLAKEGVDDYEQRLGEELAAADVIFSCTPATVPNFGYAALQVNSKQRFISLIGSYKPKMHEIDTETLLSGGGKVYVDSKTACLEEAGELITAGLGEEQLIEMGDLLGAEGIVEGSFDVPASCNVVYKCVGMGLMDLVVGKKVLDVGIEMGLGTHVDGF</sequence>
<organism evidence="1 2">
    <name type="scientific">Penicillium italicum</name>
    <name type="common">Blue mold</name>
    <dbReference type="NCBI Taxonomy" id="40296"/>
    <lineage>
        <taxon>Eukaryota</taxon>
        <taxon>Fungi</taxon>
        <taxon>Dikarya</taxon>
        <taxon>Ascomycota</taxon>
        <taxon>Pezizomycotina</taxon>
        <taxon>Eurotiomycetes</taxon>
        <taxon>Eurotiomycetidae</taxon>
        <taxon>Eurotiales</taxon>
        <taxon>Aspergillaceae</taxon>
        <taxon>Penicillium</taxon>
    </lineage>
</organism>
<dbReference type="OrthoDB" id="41492at2759"/>
<protein>
    <recommendedName>
        <fullName evidence="3">Ornithine cyclodeaminase/mu-crystallin</fullName>
    </recommendedName>
</protein>
<dbReference type="PANTHER" id="PTHR13812:SF23">
    <property type="entry name" value="PRNX PROTEIN"/>
    <property type="match status" value="1"/>
</dbReference>
<name>A0A0A2KN51_PENIT</name>
<dbReference type="EMBL" id="JQGA01001156">
    <property type="protein sequence ID" value="KGO69262.1"/>
    <property type="molecule type" value="Genomic_DNA"/>
</dbReference>
<dbReference type="HOGENOM" id="CLU_042088_0_1_1"/>
<evidence type="ECO:0008006" key="3">
    <source>
        <dbReference type="Google" id="ProtNLM"/>
    </source>
</evidence>
<dbReference type="InterPro" id="IPR003462">
    <property type="entry name" value="ODC_Mu_crystall"/>
</dbReference>
<dbReference type="OMA" id="CVGMGLM"/>
<proteinExistence type="predicted"/>
<dbReference type="SUPFAM" id="SSF51735">
    <property type="entry name" value="NAD(P)-binding Rossmann-fold domains"/>
    <property type="match status" value="1"/>
</dbReference>
<dbReference type="InterPro" id="IPR036291">
    <property type="entry name" value="NAD(P)-bd_dom_sf"/>
</dbReference>